<name>F8AJD9_PYRYC</name>
<protein>
    <submittedName>
        <fullName evidence="1">Uncharacterized protein</fullName>
    </submittedName>
</protein>
<accession>F8AJD9</accession>
<keyword evidence="2" id="KW-1185">Reference proteome</keyword>
<proteinExistence type="predicted"/>
<dbReference type="OrthoDB" id="85651at2157"/>
<dbReference type="eggNOG" id="arCOG04823">
    <property type="taxonomic scope" value="Archaea"/>
</dbReference>
<evidence type="ECO:0000313" key="2">
    <source>
        <dbReference type="Proteomes" id="UP000008386"/>
    </source>
</evidence>
<dbReference type="EMBL" id="CP002779">
    <property type="protein sequence ID" value="AEH24931.1"/>
    <property type="molecule type" value="Genomic_DNA"/>
</dbReference>
<gene>
    <name evidence="1" type="ordered locus">PYCH_12570</name>
</gene>
<reference evidence="1 2" key="1">
    <citation type="journal article" date="2011" name="J. Bacteriol.">
        <title>Complete genome sequence of the obligate piezophilic hyperthermophilic archaeon Pyrococcus yayanosii CH1.</title>
        <authorList>
            <person name="Jun X."/>
            <person name="Lupeng L."/>
            <person name="Minjuan X."/>
            <person name="Oger P."/>
            <person name="Fengping W."/>
            <person name="Jebbar M."/>
            <person name="Xiang X."/>
        </authorList>
    </citation>
    <scope>NUCLEOTIDE SEQUENCE [LARGE SCALE GENOMIC DNA]</scope>
    <source>
        <strain evidence="2">CH1 / JCM 16557</strain>
    </source>
</reference>
<organism evidence="1 2">
    <name type="scientific">Pyrococcus yayanosii (strain CH1 / JCM 16557)</name>
    <dbReference type="NCBI Taxonomy" id="529709"/>
    <lineage>
        <taxon>Archaea</taxon>
        <taxon>Methanobacteriati</taxon>
        <taxon>Methanobacteriota</taxon>
        <taxon>Thermococci</taxon>
        <taxon>Thermococcales</taxon>
        <taxon>Thermococcaceae</taxon>
        <taxon>Pyrococcus</taxon>
    </lineage>
</organism>
<dbReference type="KEGG" id="pya:PYCH_12570"/>
<dbReference type="RefSeq" id="WP_013905987.1">
    <property type="nucleotide sequence ID" value="NC_015680.1"/>
</dbReference>
<dbReference type="HOGENOM" id="CLU_1044360_0_0_2"/>
<sequence>MPRFTPEEIIELIVEIRREHGLPTPPFEIDEVRYDPEGDKLFIIAHDRTDKSVVIGSSLVIGKLKERLGVKLVSVYTTLDILLKRMRLEESKRFAEEHGLDFLLPIIEAEFSFPPRKWPPLRGSGKALVFLGFNAHALIGLAKNFGLQPIVYGVRYSFPRMEFIPVDRPWREILFPDPHFLAELGKDVGLVLAEFTFPAKAERDVILLNPIRFLRINYFELKYMFGESRPAVFDREDLVDYVVSMVSEGLMEATDGARIIRWGWRR</sequence>
<dbReference type="AlphaFoldDB" id="F8AJD9"/>
<dbReference type="GeneID" id="10837830"/>
<dbReference type="Proteomes" id="UP000008386">
    <property type="component" value="Chromosome"/>
</dbReference>
<evidence type="ECO:0000313" key="1">
    <source>
        <dbReference type="EMBL" id="AEH24931.1"/>
    </source>
</evidence>